<proteinExistence type="inferred from homology"/>
<dbReference type="STRING" id="46914.JP75_21265"/>
<comment type="caution">
    <text evidence="6">The sequence shown here is derived from an EMBL/GenBank/DDBJ whole genome shotgun (WGS) entry which is preliminary data.</text>
</comment>
<dbReference type="EMBL" id="JQGC01000027">
    <property type="protein sequence ID" value="KFL29314.1"/>
    <property type="molecule type" value="Genomic_DNA"/>
</dbReference>
<accession>A0A087LXG1</accession>
<dbReference type="PROSITE" id="PS51891">
    <property type="entry name" value="CENP_V_GFA"/>
    <property type="match status" value="1"/>
</dbReference>
<evidence type="ECO:0000256" key="2">
    <source>
        <dbReference type="ARBA" id="ARBA00022723"/>
    </source>
</evidence>
<keyword evidence="3" id="KW-0862">Zinc</keyword>
<dbReference type="GO" id="GO:0016846">
    <property type="term" value="F:carbon-sulfur lyase activity"/>
    <property type="evidence" value="ECO:0007669"/>
    <property type="project" value="InterPro"/>
</dbReference>
<dbReference type="Gene3D" id="3.90.1590.10">
    <property type="entry name" value="glutathione-dependent formaldehyde- activating enzyme (gfa)"/>
    <property type="match status" value="1"/>
</dbReference>
<keyword evidence="4" id="KW-0456">Lyase</keyword>
<evidence type="ECO:0000256" key="3">
    <source>
        <dbReference type="ARBA" id="ARBA00022833"/>
    </source>
</evidence>
<protein>
    <recommendedName>
        <fullName evidence="5">CENP-V/GFA domain-containing protein</fullName>
    </recommendedName>
</protein>
<reference evidence="6 7" key="1">
    <citation type="submission" date="2014-08" db="EMBL/GenBank/DDBJ databases">
        <authorList>
            <person name="Hassan Y.I."/>
            <person name="Lepp D."/>
            <person name="Zhou T."/>
        </authorList>
    </citation>
    <scope>NUCLEOTIDE SEQUENCE [LARGE SCALE GENOMIC DNA]</scope>
    <source>
        <strain evidence="6 7">IFO13584</strain>
    </source>
</reference>
<keyword evidence="2" id="KW-0479">Metal-binding</keyword>
<dbReference type="InterPro" id="IPR006913">
    <property type="entry name" value="CENP-V/GFA"/>
</dbReference>
<gene>
    <name evidence="6" type="ORF">JP75_21265</name>
</gene>
<dbReference type="InterPro" id="IPR011057">
    <property type="entry name" value="Mss4-like_sf"/>
</dbReference>
<evidence type="ECO:0000259" key="5">
    <source>
        <dbReference type="PROSITE" id="PS51891"/>
    </source>
</evidence>
<evidence type="ECO:0000313" key="7">
    <source>
        <dbReference type="Proteomes" id="UP000028981"/>
    </source>
</evidence>
<sequence>MRITGGCQCGAVRYALHRQPARPCICHCRMCQKASGNLFGSFAGVPARFFELTRGQLSVFRTSDEGERCFCAACGTPLAWRTPDQSWVSITIGSLDNPEAMRPTHFYGEEGRISWAADVVAHIATITGQGDDTLVQAIKRNHQHPDHDTDAWPPKETI</sequence>
<evidence type="ECO:0000256" key="1">
    <source>
        <dbReference type="ARBA" id="ARBA00005495"/>
    </source>
</evidence>
<organism evidence="6 7">
    <name type="scientific">Devosia riboflavina</name>
    <dbReference type="NCBI Taxonomy" id="46914"/>
    <lineage>
        <taxon>Bacteria</taxon>
        <taxon>Pseudomonadati</taxon>
        <taxon>Pseudomonadota</taxon>
        <taxon>Alphaproteobacteria</taxon>
        <taxon>Hyphomicrobiales</taxon>
        <taxon>Devosiaceae</taxon>
        <taxon>Devosia</taxon>
    </lineage>
</organism>
<feature type="domain" description="CENP-V/GFA" evidence="5">
    <location>
        <begin position="3"/>
        <end position="116"/>
    </location>
</feature>
<dbReference type="SUPFAM" id="SSF51316">
    <property type="entry name" value="Mss4-like"/>
    <property type="match status" value="1"/>
</dbReference>
<keyword evidence="7" id="KW-1185">Reference proteome</keyword>
<dbReference type="Pfam" id="PF04828">
    <property type="entry name" value="GFA"/>
    <property type="match status" value="1"/>
</dbReference>
<dbReference type="PANTHER" id="PTHR33337">
    <property type="entry name" value="GFA DOMAIN-CONTAINING PROTEIN"/>
    <property type="match status" value="1"/>
</dbReference>
<comment type="similarity">
    <text evidence="1">Belongs to the Gfa family.</text>
</comment>
<dbReference type="Proteomes" id="UP000028981">
    <property type="component" value="Unassembled WGS sequence"/>
</dbReference>
<dbReference type="PANTHER" id="PTHR33337:SF40">
    <property type="entry name" value="CENP-V_GFA DOMAIN-CONTAINING PROTEIN-RELATED"/>
    <property type="match status" value="1"/>
</dbReference>
<dbReference type="AlphaFoldDB" id="A0A087LXG1"/>
<dbReference type="GO" id="GO:0046872">
    <property type="term" value="F:metal ion binding"/>
    <property type="evidence" value="ECO:0007669"/>
    <property type="project" value="UniProtKB-KW"/>
</dbReference>
<evidence type="ECO:0000256" key="4">
    <source>
        <dbReference type="ARBA" id="ARBA00023239"/>
    </source>
</evidence>
<evidence type="ECO:0000313" key="6">
    <source>
        <dbReference type="EMBL" id="KFL29314.1"/>
    </source>
</evidence>
<name>A0A087LXG1_9HYPH</name>